<evidence type="ECO:0000313" key="2">
    <source>
        <dbReference type="Proteomes" id="UP001155241"/>
    </source>
</evidence>
<dbReference type="AlphaFoldDB" id="A0A9X2FBJ2"/>
<proteinExistence type="predicted"/>
<dbReference type="EMBL" id="JAMXLR010000051">
    <property type="protein sequence ID" value="MCO6045143.1"/>
    <property type="molecule type" value="Genomic_DNA"/>
</dbReference>
<reference evidence="1" key="1">
    <citation type="submission" date="2022-06" db="EMBL/GenBank/DDBJ databases">
        <title>Aeoliella straminimaris, a novel planctomycete from sediments.</title>
        <authorList>
            <person name="Vitorino I.R."/>
            <person name="Lage O.M."/>
        </authorList>
    </citation>
    <scope>NUCLEOTIDE SEQUENCE</scope>
    <source>
        <strain evidence="1">ICT_H6.2</strain>
    </source>
</reference>
<organism evidence="1 2">
    <name type="scientific">Aeoliella straminimaris</name>
    <dbReference type="NCBI Taxonomy" id="2954799"/>
    <lineage>
        <taxon>Bacteria</taxon>
        <taxon>Pseudomonadati</taxon>
        <taxon>Planctomycetota</taxon>
        <taxon>Planctomycetia</taxon>
        <taxon>Pirellulales</taxon>
        <taxon>Lacipirellulaceae</taxon>
        <taxon>Aeoliella</taxon>
    </lineage>
</organism>
<dbReference type="RefSeq" id="WP_252853253.1">
    <property type="nucleotide sequence ID" value="NZ_JAMXLR010000051.1"/>
</dbReference>
<accession>A0A9X2FBJ2</accession>
<gene>
    <name evidence="1" type="ORF">NG895_14625</name>
</gene>
<comment type="caution">
    <text evidence="1">The sequence shown here is derived from an EMBL/GenBank/DDBJ whole genome shotgun (WGS) entry which is preliminary data.</text>
</comment>
<protein>
    <submittedName>
        <fullName evidence="1">Uncharacterized protein</fullName>
    </submittedName>
</protein>
<name>A0A9X2FBJ2_9BACT</name>
<keyword evidence="2" id="KW-1185">Reference proteome</keyword>
<dbReference type="Proteomes" id="UP001155241">
    <property type="component" value="Unassembled WGS sequence"/>
</dbReference>
<evidence type="ECO:0000313" key="1">
    <source>
        <dbReference type="EMBL" id="MCO6045143.1"/>
    </source>
</evidence>
<sequence>MFPAYWQSFLDQYSLTGKMASVPEDVDMSGLGAELTFMTPNESKQEAGDFYPGIAVLADGYVPVGNCEMGTGDPYFINSNDGPNGPLYRIYHEAVHAEEGYDASEAIATVLDHDNELVKYLE</sequence>